<dbReference type="InterPro" id="IPR018187">
    <property type="entry name" value="Asp/Glu_racemase_AS_1"/>
</dbReference>
<keyword evidence="1 2" id="KW-0413">Isomerase</keyword>
<dbReference type="Proteomes" id="UP000547528">
    <property type="component" value="Unassembled WGS sequence"/>
</dbReference>
<keyword evidence="3" id="KW-1185">Reference proteome</keyword>
<reference evidence="2 3" key="1">
    <citation type="submission" date="2020-08" db="EMBL/GenBank/DDBJ databases">
        <title>Sequencing the genomes of 1000 actinobacteria strains.</title>
        <authorList>
            <person name="Klenk H.-P."/>
        </authorList>
    </citation>
    <scope>NUCLEOTIDE SEQUENCE [LARGE SCALE GENOMIC DNA]</scope>
    <source>
        <strain evidence="2 3">DSM 28238</strain>
    </source>
</reference>
<dbReference type="GO" id="GO:0008881">
    <property type="term" value="F:glutamate racemase activity"/>
    <property type="evidence" value="ECO:0007669"/>
    <property type="project" value="UniProtKB-EC"/>
</dbReference>
<dbReference type="PANTHER" id="PTHR21198:SF3">
    <property type="entry name" value="GLUTAMATE RACEMASE"/>
    <property type="match status" value="1"/>
</dbReference>
<evidence type="ECO:0000313" key="2">
    <source>
        <dbReference type="EMBL" id="MBB3668305.1"/>
    </source>
</evidence>
<dbReference type="SUPFAM" id="SSF53681">
    <property type="entry name" value="Aspartate/glutamate racemase"/>
    <property type="match status" value="2"/>
</dbReference>
<dbReference type="AlphaFoldDB" id="A0A7W5TSE7"/>
<dbReference type="Gene3D" id="3.40.50.1860">
    <property type="match status" value="2"/>
</dbReference>
<dbReference type="RefSeq" id="WP_183358716.1">
    <property type="nucleotide sequence ID" value="NZ_BAABKR010000001.1"/>
</dbReference>
<evidence type="ECO:0000256" key="1">
    <source>
        <dbReference type="ARBA" id="ARBA00023235"/>
    </source>
</evidence>
<dbReference type="PROSITE" id="PS00923">
    <property type="entry name" value="ASP_GLU_RACEMASE_1"/>
    <property type="match status" value="1"/>
</dbReference>
<comment type="caution">
    <text evidence="2">The sequence shown here is derived from an EMBL/GenBank/DDBJ whole genome shotgun (WGS) entry which is preliminary data.</text>
</comment>
<sequence length="227" mass="24427">MKIGVFDSGLGGEAVAARLRELIPHAAVITANDRDHVPYGSRSEAEVYRLTSRAIHPLLAASCDVIVLACNTATAAAVEQLRRDHPATPFVGLEPMVKPASSMTRTGSILVCATPATLASPRYQQLKRHWAGAVNVVEPDCSDWAAAVERGEADTVDLESLQQHLHRESADVVVLACTHYHWLKTRIEQVAGPTVTVLEPSDAVAAQVRRITDAADPLAQPQPLRLP</sequence>
<evidence type="ECO:0000313" key="3">
    <source>
        <dbReference type="Proteomes" id="UP000547528"/>
    </source>
</evidence>
<proteinExistence type="predicted"/>
<gene>
    <name evidence="2" type="ORF">FHX47_001935</name>
</gene>
<name>A0A7W5TSE7_9MICC</name>
<accession>A0A7W5TSE7</accession>
<dbReference type="EC" id="5.1.1.3" evidence="2"/>
<dbReference type="PANTHER" id="PTHR21198">
    <property type="entry name" value="GLUTAMATE RACEMASE"/>
    <property type="match status" value="1"/>
</dbReference>
<dbReference type="Pfam" id="PF01177">
    <property type="entry name" value="Asp_Glu_race"/>
    <property type="match status" value="1"/>
</dbReference>
<dbReference type="InterPro" id="IPR001920">
    <property type="entry name" value="Asp/Glu_race"/>
</dbReference>
<organism evidence="2 3">
    <name type="scientific">Garicola koreensis</name>
    <dbReference type="NCBI Taxonomy" id="1262554"/>
    <lineage>
        <taxon>Bacteria</taxon>
        <taxon>Bacillati</taxon>
        <taxon>Actinomycetota</taxon>
        <taxon>Actinomycetes</taxon>
        <taxon>Micrococcales</taxon>
        <taxon>Micrococcaceae</taxon>
        <taxon>Garicola</taxon>
    </lineage>
</organism>
<dbReference type="EMBL" id="JACIBT010000013">
    <property type="protein sequence ID" value="MBB3668305.1"/>
    <property type="molecule type" value="Genomic_DNA"/>
</dbReference>
<protein>
    <submittedName>
        <fullName evidence="2">Glutamate racemase</fullName>
        <ecNumber evidence="2">5.1.1.3</ecNumber>
    </submittedName>
</protein>
<dbReference type="InterPro" id="IPR015942">
    <property type="entry name" value="Asp/Glu/hydantoin_racemase"/>
</dbReference>